<dbReference type="InterPro" id="IPR050679">
    <property type="entry name" value="Bact_HTH_transcr_reg"/>
</dbReference>
<dbReference type="Pfam" id="PF00392">
    <property type="entry name" value="GntR"/>
    <property type="match status" value="1"/>
</dbReference>
<dbReference type="InterPro" id="IPR000524">
    <property type="entry name" value="Tscrpt_reg_HTH_GntR"/>
</dbReference>
<dbReference type="InterPro" id="IPR036388">
    <property type="entry name" value="WH-like_DNA-bd_sf"/>
</dbReference>
<dbReference type="SMART" id="SM00866">
    <property type="entry name" value="UTRA"/>
    <property type="match status" value="1"/>
</dbReference>
<comment type="caution">
    <text evidence="5">The sequence shown here is derived from an EMBL/GenBank/DDBJ whole genome shotgun (WGS) entry which is preliminary data.</text>
</comment>
<dbReference type="PANTHER" id="PTHR44846">
    <property type="entry name" value="MANNOSYL-D-GLYCERATE TRANSPORT/METABOLISM SYSTEM REPRESSOR MNGR-RELATED"/>
    <property type="match status" value="1"/>
</dbReference>
<keyword evidence="1" id="KW-0805">Transcription regulation</keyword>
<keyword evidence="6" id="KW-1185">Reference proteome</keyword>
<evidence type="ECO:0000313" key="5">
    <source>
        <dbReference type="EMBL" id="GAA1767501.1"/>
    </source>
</evidence>
<evidence type="ECO:0000259" key="4">
    <source>
        <dbReference type="PROSITE" id="PS50949"/>
    </source>
</evidence>
<dbReference type="PANTHER" id="PTHR44846:SF17">
    <property type="entry name" value="GNTR-FAMILY TRANSCRIPTIONAL REGULATOR"/>
    <property type="match status" value="1"/>
</dbReference>
<dbReference type="EMBL" id="BAAALS010000024">
    <property type="protein sequence ID" value="GAA1767501.1"/>
    <property type="molecule type" value="Genomic_DNA"/>
</dbReference>
<dbReference type="Gene3D" id="3.40.1410.10">
    <property type="entry name" value="Chorismate lyase-like"/>
    <property type="match status" value="1"/>
</dbReference>
<gene>
    <name evidence="5" type="ORF">GCM10009681_43220</name>
</gene>
<protein>
    <submittedName>
        <fullName evidence="5">GntR family transcriptional regulator</fullName>
    </submittedName>
</protein>
<dbReference type="PROSITE" id="PS50949">
    <property type="entry name" value="HTH_GNTR"/>
    <property type="match status" value="1"/>
</dbReference>
<dbReference type="Gene3D" id="1.10.10.10">
    <property type="entry name" value="Winged helix-like DNA-binding domain superfamily/Winged helix DNA-binding domain"/>
    <property type="match status" value="1"/>
</dbReference>
<name>A0ABN2KYI4_9ACTN</name>
<dbReference type="SUPFAM" id="SSF64288">
    <property type="entry name" value="Chorismate lyase-like"/>
    <property type="match status" value="1"/>
</dbReference>
<proteinExistence type="predicted"/>
<evidence type="ECO:0000256" key="3">
    <source>
        <dbReference type="ARBA" id="ARBA00023163"/>
    </source>
</evidence>
<sequence>MAVKYERIASELRAKIQNGELQPGMQLPGEQVLRADYKVSLPVVRQALDMLESEGLVDRVHGRGTYVRMPRQRVRRTPERYQWEKDRVKLPESQRRRTGATERDTGLTMADLEFHAEYRTCPAPEDLAKLFGVPVGAKLLQRTYRTRSKQEDTPLNLNRSYLVYDMAAENPALLDPRGEPWPGGTQHQLHTIGIELDRIVDHITARPPGPDEVEALALPPGVSVFVLRKVSIDTSDHVVEVSDVLIPADRTEFVYTTKLTRWQA</sequence>
<dbReference type="InterPro" id="IPR011663">
    <property type="entry name" value="UTRA"/>
</dbReference>
<dbReference type="SMART" id="SM00345">
    <property type="entry name" value="HTH_GNTR"/>
    <property type="match status" value="1"/>
</dbReference>
<evidence type="ECO:0000256" key="2">
    <source>
        <dbReference type="ARBA" id="ARBA00023125"/>
    </source>
</evidence>
<organism evidence="5 6">
    <name type="scientific">Luedemannella helvata</name>
    <dbReference type="NCBI Taxonomy" id="349315"/>
    <lineage>
        <taxon>Bacteria</taxon>
        <taxon>Bacillati</taxon>
        <taxon>Actinomycetota</taxon>
        <taxon>Actinomycetes</taxon>
        <taxon>Micromonosporales</taxon>
        <taxon>Micromonosporaceae</taxon>
        <taxon>Luedemannella</taxon>
    </lineage>
</organism>
<dbReference type="Proteomes" id="UP001500655">
    <property type="component" value="Unassembled WGS sequence"/>
</dbReference>
<keyword evidence="2" id="KW-0238">DNA-binding</keyword>
<dbReference type="Pfam" id="PF07702">
    <property type="entry name" value="UTRA"/>
    <property type="match status" value="1"/>
</dbReference>
<reference evidence="5 6" key="1">
    <citation type="journal article" date="2019" name="Int. J. Syst. Evol. Microbiol.">
        <title>The Global Catalogue of Microorganisms (GCM) 10K type strain sequencing project: providing services to taxonomists for standard genome sequencing and annotation.</title>
        <authorList>
            <consortium name="The Broad Institute Genomics Platform"/>
            <consortium name="The Broad Institute Genome Sequencing Center for Infectious Disease"/>
            <person name="Wu L."/>
            <person name="Ma J."/>
        </authorList>
    </citation>
    <scope>NUCLEOTIDE SEQUENCE [LARGE SCALE GENOMIC DNA]</scope>
    <source>
        <strain evidence="5 6">JCM 13249</strain>
    </source>
</reference>
<dbReference type="InterPro" id="IPR028978">
    <property type="entry name" value="Chorismate_lyase_/UTRA_dom_sf"/>
</dbReference>
<dbReference type="RefSeq" id="WP_344084973.1">
    <property type="nucleotide sequence ID" value="NZ_BAAALS010000024.1"/>
</dbReference>
<evidence type="ECO:0000256" key="1">
    <source>
        <dbReference type="ARBA" id="ARBA00023015"/>
    </source>
</evidence>
<dbReference type="InterPro" id="IPR036390">
    <property type="entry name" value="WH_DNA-bd_sf"/>
</dbReference>
<keyword evidence="3" id="KW-0804">Transcription</keyword>
<dbReference type="CDD" id="cd07377">
    <property type="entry name" value="WHTH_GntR"/>
    <property type="match status" value="1"/>
</dbReference>
<dbReference type="SUPFAM" id="SSF46785">
    <property type="entry name" value="Winged helix' DNA-binding domain"/>
    <property type="match status" value="1"/>
</dbReference>
<evidence type="ECO:0000313" key="6">
    <source>
        <dbReference type="Proteomes" id="UP001500655"/>
    </source>
</evidence>
<feature type="domain" description="HTH gntR-type" evidence="4">
    <location>
        <begin position="2"/>
        <end position="70"/>
    </location>
</feature>
<accession>A0ABN2KYI4</accession>